<dbReference type="InterPro" id="IPR009003">
    <property type="entry name" value="Peptidase_S1_PA"/>
</dbReference>
<dbReference type="Proteomes" id="UP001152523">
    <property type="component" value="Unassembled WGS sequence"/>
</dbReference>
<feature type="compositionally biased region" description="Polar residues" evidence="1">
    <location>
        <begin position="456"/>
        <end position="465"/>
    </location>
</feature>
<feature type="region of interest" description="Disordered" evidence="1">
    <location>
        <begin position="278"/>
        <end position="317"/>
    </location>
</feature>
<feature type="compositionally biased region" description="Polar residues" evidence="1">
    <location>
        <begin position="388"/>
        <end position="413"/>
    </location>
</feature>
<feature type="compositionally biased region" description="Basic and acidic residues" evidence="1">
    <location>
        <begin position="446"/>
        <end position="455"/>
    </location>
</feature>
<comment type="caution">
    <text evidence="2">The sequence shown here is derived from an EMBL/GenBank/DDBJ whole genome shotgun (WGS) entry which is preliminary data.</text>
</comment>
<dbReference type="AlphaFoldDB" id="A0AAV0CKS9"/>
<feature type="region of interest" description="Disordered" evidence="1">
    <location>
        <begin position="187"/>
        <end position="207"/>
    </location>
</feature>
<dbReference type="PANTHER" id="PTHR35729:SF1">
    <property type="entry name" value="T1B9.12 PROTEIN"/>
    <property type="match status" value="1"/>
</dbReference>
<dbReference type="PANTHER" id="PTHR35729">
    <property type="entry name" value="T1B9.12 PROTEIN"/>
    <property type="match status" value="1"/>
</dbReference>
<name>A0AAV0CKS9_9ASTE</name>
<accession>A0AAV0CKS9</accession>
<dbReference type="SUPFAM" id="SSF50494">
    <property type="entry name" value="Trypsin-like serine proteases"/>
    <property type="match status" value="1"/>
</dbReference>
<evidence type="ECO:0000313" key="2">
    <source>
        <dbReference type="EMBL" id="CAH9075406.1"/>
    </source>
</evidence>
<sequence length="544" mass="58824">MRVLRDSWCFCNGGGKSERMKASILSSKGPAMAKIASGPGDGTGFLIHRNLLLTAHVNLPSAPAAEAAEIRIQNGAAACLFPHRFFITSTILDLSIVGLDSIDGDATRQPHFLKTCAKSNLDLGSLVYLLGYNNDKSELTVGEGKVVIATDNLIKLCTDGVTWAPGSAGFDAQGNLAFMVCDPMKLATSSPNSKSSSMTSSSSSWRNKDNNTCNMQFGIPIPIICDWLNQHWEGSLDELNKPKLPLMRLVVSGGGGGVGNQKSDHSCPSFTMRRVFKGDEKEGTPTSSNTPPLLRPNTELPVGPSCSATDQHAQGIPTPEIFESPKVQTHQLLDINFPSKYSPGPKRAPKVSKITAAFPQSARKKPSHYYEEVCGEKSSDGPEAEIASTGSINGPQSEVQSSSPVEASDMQQQQHEDYYSSEGETTTMYSAETAESRNIPRSSDPPARRGGKEVGRSQSCMSYTNRWGAAMVPTAHRTTSTPSEKGRKVHSHGATTSHRSNDFFSPTVSSIMKKRNNPEMRPKPTPNRIPRHSPINPSSPRWMF</sequence>
<evidence type="ECO:0000256" key="1">
    <source>
        <dbReference type="SAM" id="MobiDB-lite"/>
    </source>
</evidence>
<protein>
    <submittedName>
        <fullName evidence="2">Uncharacterized protein</fullName>
    </submittedName>
</protein>
<organism evidence="2 3">
    <name type="scientific">Cuscuta epithymum</name>
    <dbReference type="NCBI Taxonomy" id="186058"/>
    <lineage>
        <taxon>Eukaryota</taxon>
        <taxon>Viridiplantae</taxon>
        <taxon>Streptophyta</taxon>
        <taxon>Embryophyta</taxon>
        <taxon>Tracheophyta</taxon>
        <taxon>Spermatophyta</taxon>
        <taxon>Magnoliopsida</taxon>
        <taxon>eudicotyledons</taxon>
        <taxon>Gunneridae</taxon>
        <taxon>Pentapetalae</taxon>
        <taxon>asterids</taxon>
        <taxon>lamiids</taxon>
        <taxon>Solanales</taxon>
        <taxon>Convolvulaceae</taxon>
        <taxon>Cuscuteae</taxon>
        <taxon>Cuscuta</taxon>
        <taxon>Cuscuta subgen. Cuscuta</taxon>
    </lineage>
</organism>
<feature type="region of interest" description="Disordered" evidence="1">
    <location>
        <begin position="336"/>
        <end position="544"/>
    </location>
</feature>
<reference evidence="2" key="1">
    <citation type="submission" date="2022-07" db="EMBL/GenBank/DDBJ databases">
        <authorList>
            <person name="Macas J."/>
            <person name="Novak P."/>
            <person name="Neumann P."/>
        </authorList>
    </citation>
    <scope>NUCLEOTIDE SEQUENCE</scope>
</reference>
<keyword evidence="3" id="KW-1185">Reference proteome</keyword>
<gene>
    <name evidence="2" type="ORF">CEPIT_LOCUS5387</name>
</gene>
<feature type="compositionally biased region" description="Basic and acidic residues" evidence="1">
    <location>
        <begin position="368"/>
        <end position="380"/>
    </location>
</feature>
<proteinExistence type="predicted"/>
<feature type="compositionally biased region" description="Low complexity" evidence="1">
    <location>
        <begin position="189"/>
        <end position="204"/>
    </location>
</feature>
<feature type="compositionally biased region" description="Polar residues" evidence="1">
    <location>
        <begin position="493"/>
        <end position="510"/>
    </location>
</feature>
<feature type="compositionally biased region" description="Polar residues" evidence="1">
    <location>
        <begin position="535"/>
        <end position="544"/>
    </location>
</feature>
<dbReference type="EMBL" id="CAMAPF010000028">
    <property type="protein sequence ID" value="CAH9075406.1"/>
    <property type="molecule type" value="Genomic_DNA"/>
</dbReference>
<evidence type="ECO:0000313" key="3">
    <source>
        <dbReference type="Proteomes" id="UP001152523"/>
    </source>
</evidence>